<evidence type="ECO:0000259" key="1">
    <source>
        <dbReference type="Pfam" id="PF03184"/>
    </source>
</evidence>
<protein>
    <submittedName>
        <fullName evidence="2">DDE superfamily endonuclease</fullName>
    </submittedName>
</protein>
<accession>A0A833WMD9</accession>
<dbReference type="Pfam" id="PF03184">
    <property type="entry name" value="DDE_1"/>
    <property type="match status" value="1"/>
</dbReference>
<keyword evidence="2" id="KW-0378">Hydrolase</keyword>
<organism evidence="2 3">
    <name type="scientific">Phytophthora infestans</name>
    <name type="common">Potato late blight agent</name>
    <name type="synonym">Botrytis infestans</name>
    <dbReference type="NCBI Taxonomy" id="4787"/>
    <lineage>
        <taxon>Eukaryota</taxon>
        <taxon>Sar</taxon>
        <taxon>Stramenopiles</taxon>
        <taxon>Oomycota</taxon>
        <taxon>Peronosporomycetes</taxon>
        <taxon>Peronosporales</taxon>
        <taxon>Peronosporaceae</taxon>
        <taxon>Phytophthora</taxon>
    </lineage>
</organism>
<keyword evidence="2" id="KW-0255">Endonuclease</keyword>
<keyword evidence="3" id="KW-1185">Reference proteome</keyword>
<evidence type="ECO:0000313" key="3">
    <source>
        <dbReference type="Proteomes" id="UP000602510"/>
    </source>
</evidence>
<feature type="domain" description="DDE-1" evidence="1">
    <location>
        <begin position="77"/>
        <end position="190"/>
    </location>
</feature>
<sequence length="199" mass="22430">MAKQLAQSELRDTRVLGSSKAVRYIKYLSKRKDRLNLAHTVRMDETAVCIEDPRRQVIALTGARHVVLKSTGLASMRMTAVLVVVASGRKLPPLVIWKGAQQDGQLERVRNSYVTYQKRACVDFQLLIRWLDLVFPPIFDACTAGKAVVWDSMRAHTSKSVRARFAKKDLQMFVISGRLMPYVQAVLAVLAADVEAKFR</sequence>
<dbReference type="Proteomes" id="UP000602510">
    <property type="component" value="Unassembled WGS sequence"/>
</dbReference>
<reference evidence="2" key="1">
    <citation type="submission" date="2020-04" db="EMBL/GenBank/DDBJ databases">
        <title>Hybrid Assembly of Korean Phytophthora infestans isolates.</title>
        <authorList>
            <person name="Prokchorchik M."/>
            <person name="Lee Y."/>
            <person name="Seo J."/>
            <person name="Cho J.-H."/>
            <person name="Park Y.-E."/>
            <person name="Jang D.-C."/>
            <person name="Im J.-S."/>
            <person name="Choi J.-G."/>
            <person name="Park H.-J."/>
            <person name="Lee G.-B."/>
            <person name="Lee Y.-G."/>
            <person name="Hong S.-Y."/>
            <person name="Cho K."/>
            <person name="Sohn K.H."/>
        </authorList>
    </citation>
    <scope>NUCLEOTIDE SEQUENCE</scope>
    <source>
        <strain evidence="2">KR_1_A1</strain>
    </source>
</reference>
<dbReference type="GO" id="GO:0004519">
    <property type="term" value="F:endonuclease activity"/>
    <property type="evidence" value="ECO:0007669"/>
    <property type="project" value="UniProtKB-KW"/>
</dbReference>
<dbReference type="InterPro" id="IPR004875">
    <property type="entry name" value="DDE_SF_endonuclease_dom"/>
</dbReference>
<name>A0A833WMD9_PHYIN</name>
<dbReference type="AlphaFoldDB" id="A0A833WMD9"/>
<gene>
    <name evidence="2" type="ORF">GN244_ATG02026</name>
</gene>
<dbReference type="EMBL" id="WSZM01000043">
    <property type="protein sequence ID" value="KAF4045577.1"/>
    <property type="molecule type" value="Genomic_DNA"/>
</dbReference>
<proteinExistence type="predicted"/>
<comment type="caution">
    <text evidence="2">The sequence shown here is derived from an EMBL/GenBank/DDBJ whole genome shotgun (WGS) entry which is preliminary data.</text>
</comment>
<evidence type="ECO:0000313" key="2">
    <source>
        <dbReference type="EMBL" id="KAF4045577.1"/>
    </source>
</evidence>
<dbReference type="GO" id="GO:0003676">
    <property type="term" value="F:nucleic acid binding"/>
    <property type="evidence" value="ECO:0007669"/>
    <property type="project" value="InterPro"/>
</dbReference>
<keyword evidence="2" id="KW-0540">Nuclease</keyword>